<reference evidence="3 4" key="1">
    <citation type="journal article" date="2010" name="Stand. Genomic Sci.">
        <title>Complete genome sequence of Ferrimonas balearica type strain (PAT).</title>
        <authorList>
            <person name="Nolan M."/>
            <person name="Sikorski J."/>
            <person name="Davenport K."/>
            <person name="Lucas S."/>
            <person name="Glavina Del Rio T."/>
            <person name="Tice H."/>
            <person name="Cheng J."/>
            <person name="Goodwin L."/>
            <person name="Pitluck S."/>
            <person name="Liolios K."/>
            <person name="Ivanova N."/>
            <person name="Mavromatis K."/>
            <person name="Ovchinnikova G."/>
            <person name="Pati A."/>
            <person name="Chen A."/>
            <person name="Palaniappan K."/>
            <person name="Land M."/>
            <person name="Hauser L."/>
            <person name="Chang Y."/>
            <person name="Jeffries C."/>
            <person name="Tapia R."/>
            <person name="Brettin T."/>
            <person name="Detter J."/>
            <person name="Han C."/>
            <person name="Yasawong M."/>
            <person name="Rohde M."/>
            <person name="Tindall B."/>
            <person name="Goker M."/>
            <person name="Woyke T."/>
            <person name="Bristow J."/>
            <person name="Eisen J."/>
            <person name="Markowitz V."/>
            <person name="Hugenholtz P."/>
            <person name="Kyrpides N."/>
            <person name="Klenk H."/>
            <person name="Lapidus A."/>
        </authorList>
    </citation>
    <scope>NUCLEOTIDE SEQUENCE [LARGE SCALE GENOMIC DNA]</scope>
    <source>
        <strain evidence="4">DSM 9799 / CCM 4581 / KCTC 23876 / PAT</strain>
    </source>
</reference>
<evidence type="ECO:0000259" key="2">
    <source>
        <dbReference type="Pfam" id="PF16694"/>
    </source>
</evidence>
<sequence>MRCWWRQVTALGVVLGLSGLNSSIAAGPSNGLSYPQGWQDWSTLAVSHRTDNGTVRVILGNEIAIAAARRGETQPWPDGAILGKVVWKAEALADWPAAIGPGAFVHAEFMARAEDAGETGWRWGRWVGAELTPFEQGDAQCIACHSPVKSRDWVFTEPAAVPLDPDG</sequence>
<dbReference type="STRING" id="550540.Fbal_1213"/>
<dbReference type="GeneID" id="67181446"/>
<dbReference type="eggNOG" id="ENOG5030GRY">
    <property type="taxonomic scope" value="Bacteria"/>
</dbReference>
<name>E1SL44_FERBD</name>
<dbReference type="KEGG" id="fbl:Fbal_1213"/>
<evidence type="ECO:0000313" key="3">
    <source>
        <dbReference type="EMBL" id="ADN75422.1"/>
    </source>
</evidence>
<dbReference type="EMBL" id="CP002209">
    <property type="protein sequence ID" value="ADN75422.1"/>
    <property type="molecule type" value="Genomic_DNA"/>
</dbReference>
<gene>
    <name evidence="3" type="ordered locus">Fbal_1213</name>
</gene>
<feature type="domain" description="Cytochrome P460" evidence="2">
    <location>
        <begin position="35"/>
        <end position="156"/>
    </location>
</feature>
<evidence type="ECO:0000256" key="1">
    <source>
        <dbReference type="SAM" id="SignalP"/>
    </source>
</evidence>
<dbReference type="HOGENOM" id="CLU_106310_2_0_6"/>
<dbReference type="InterPro" id="IPR032033">
    <property type="entry name" value="Cytochrome_P460"/>
</dbReference>
<keyword evidence="1" id="KW-0732">Signal</keyword>
<keyword evidence="4" id="KW-1185">Reference proteome</keyword>
<protein>
    <submittedName>
        <fullName evidence="3">Putative cytochrome P460</fullName>
    </submittedName>
</protein>
<evidence type="ECO:0000313" key="4">
    <source>
        <dbReference type="Proteomes" id="UP000006683"/>
    </source>
</evidence>
<organism evidence="3 4">
    <name type="scientific">Ferrimonas balearica (strain DSM 9799 / CCM 4581 / KCTC 23876 / PAT)</name>
    <dbReference type="NCBI Taxonomy" id="550540"/>
    <lineage>
        <taxon>Bacteria</taxon>
        <taxon>Pseudomonadati</taxon>
        <taxon>Pseudomonadota</taxon>
        <taxon>Gammaproteobacteria</taxon>
        <taxon>Alteromonadales</taxon>
        <taxon>Ferrimonadaceae</taxon>
        <taxon>Ferrimonas</taxon>
    </lineage>
</organism>
<proteinExistence type="predicted"/>
<dbReference type="AlphaFoldDB" id="E1SL44"/>
<dbReference type="Gene3D" id="3.50.70.20">
    <property type="entry name" value="Cytochrome P460"/>
    <property type="match status" value="1"/>
</dbReference>
<dbReference type="RefSeq" id="WP_013344728.1">
    <property type="nucleotide sequence ID" value="NC_014541.1"/>
</dbReference>
<dbReference type="CDD" id="cd20753">
    <property type="entry name" value="cyt_P460_Mc-like"/>
    <property type="match status" value="1"/>
</dbReference>
<feature type="signal peptide" evidence="1">
    <location>
        <begin position="1"/>
        <end position="25"/>
    </location>
</feature>
<accession>E1SL44</accession>
<dbReference type="InterPro" id="IPR038142">
    <property type="entry name" value="Cytochrome_P460_sp"/>
</dbReference>
<dbReference type="Proteomes" id="UP000006683">
    <property type="component" value="Chromosome"/>
</dbReference>
<dbReference type="Pfam" id="PF16694">
    <property type="entry name" value="Cytochrome_P460"/>
    <property type="match status" value="1"/>
</dbReference>
<feature type="chain" id="PRO_5003151306" evidence="1">
    <location>
        <begin position="26"/>
        <end position="167"/>
    </location>
</feature>
<dbReference type="OrthoDB" id="511546at2"/>